<feature type="transmembrane region" description="Helical" evidence="1">
    <location>
        <begin position="12"/>
        <end position="35"/>
    </location>
</feature>
<dbReference type="InterPro" id="IPR021315">
    <property type="entry name" value="Gap/Sap"/>
</dbReference>
<dbReference type="EMBL" id="BMFQ01000003">
    <property type="protein sequence ID" value="GGG52811.1"/>
    <property type="molecule type" value="Genomic_DNA"/>
</dbReference>
<name>A0A917GPR9_9FLAO</name>
<organism evidence="2 3">
    <name type="scientific">Bizionia arctica</name>
    <dbReference type="NCBI Taxonomy" id="1495645"/>
    <lineage>
        <taxon>Bacteria</taxon>
        <taxon>Pseudomonadati</taxon>
        <taxon>Bacteroidota</taxon>
        <taxon>Flavobacteriia</taxon>
        <taxon>Flavobacteriales</taxon>
        <taxon>Flavobacteriaceae</taxon>
        <taxon>Bizionia</taxon>
    </lineage>
</organism>
<keyword evidence="1" id="KW-0472">Membrane</keyword>
<protein>
    <submittedName>
        <fullName evidence="2">Uncharacterized protein</fullName>
    </submittedName>
</protein>
<feature type="transmembrane region" description="Helical" evidence="1">
    <location>
        <begin position="87"/>
        <end position="103"/>
    </location>
</feature>
<keyword evidence="1" id="KW-1133">Transmembrane helix</keyword>
<dbReference type="Pfam" id="PF11139">
    <property type="entry name" value="SfLAP"/>
    <property type="match status" value="1"/>
</dbReference>
<evidence type="ECO:0000256" key="1">
    <source>
        <dbReference type="SAM" id="Phobius"/>
    </source>
</evidence>
<evidence type="ECO:0000313" key="2">
    <source>
        <dbReference type="EMBL" id="GGG52811.1"/>
    </source>
</evidence>
<evidence type="ECO:0000313" key="3">
    <source>
        <dbReference type="Proteomes" id="UP000625976"/>
    </source>
</evidence>
<reference evidence="2" key="2">
    <citation type="submission" date="2020-09" db="EMBL/GenBank/DDBJ databases">
        <authorList>
            <person name="Sun Q."/>
            <person name="Zhou Y."/>
        </authorList>
    </citation>
    <scope>NUCLEOTIDE SEQUENCE</scope>
    <source>
        <strain evidence="2">CGMCC 1.12751</strain>
    </source>
</reference>
<dbReference type="Proteomes" id="UP000625976">
    <property type="component" value="Unassembled WGS sequence"/>
</dbReference>
<dbReference type="AlphaFoldDB" id="A0A917GPR9"/>
<sequence>MANINDAPLKKIALIAFLLIAIMPGDIAVIFTVAGFLNLKNSTLTEIIPFVSLVTFIASTPLLVYFSFGKKGNQLMSSLNNWLNTHGYLINVMTLMVFIYLILS</sequence>
<comment type="caution">
    <text evidence="2">The sequence shown here is derived from an EMBL/GenBank/DDBJ whole genome shotgun (WGS) entry which is preliminary data.</text>
</comment>
<accession>A0A917GPR9</accession>
<gene>
    <name evidence="2" type="ORF">GCM10010976_24870</name>
</gene>
<feature type="transmembrane region" description="Helical" evidence="1">
    <location>
        <begin position="47"/>
        <end position="66"/>
    </location>
</feature>
<reference evidence="2" key="1">
    <citation type="journal article" date="2014" name="Int. J. Syst. Evol. Microbiol.">
        <title>Complete genome sequence of Corynebacterium casei LMG S-19264T (=DSM 44701T), isolated from a smear-ripened cheese.</title>
        <authorList>
            <consortium name="US DOE Joint Genome Institute (JGI-PGF)"/>
            <person name="Walter F."/>
            <person name="Albersmeier A."/>
            <person name="Kalinowski J."/>
            <person name="Ruckert C."/>
        </authorList>
    </citation>
    <scope>NUCLEOTIDE SEQUENCE</scope>
    <source>
        <strain evidence="2">CGMCC 1.12751</strain>
    </source>
</reference>
<keyword evidence="3" id="KW-1185">Reference proteome</keyword>
<proteinExistence type="predicted"/>
<keyword evidence="1" id="KW-0812">Transmembrane</keyword>